<dbReference type="GO" id="GO:0006355">
    <property type="term" value="P:regulation of DNA-templated transcription"/>
    <property type="evidence" value="ECO:0007669"/>
    <property type="project" value="InterPro"/>
</dbReference>
<evidence type="ECO:0000256" key="3">
    <source>
        <dbReference type="PROSITE-ProRule" id="PRU00339"/>
    </source>
</evidence>
<comment type="similarity">
    <text evidence="1">Belongs to the AfsR/DnrI/RedD regulatory family.</text>
</comment>
<dbReference type="Pfam" id="PF03704">
    <property type="entry name" value="BTAD"/>
    <property type="match status" value="1"/>
</dbReference>
<dbReference type="AlphaFoldDB" id="A0A543NKB2"/>
<dbReference type="SMART" id="SM01043">
    <property type="entry name" value="BTAD"/>
    <property type="match status" value="1"/>
</dbReference>
<organism evidence="7 8">
    <name type="scientific">Haloactinospora alba</name>
    <dbReference type="NCBI Taxonomy" id="405555"/>
    <lineage>
        <taxon>Bacteria</taxon>
        <taxon>Bacillati</taxon>
        <taxon>Actinomycetota</taxon>
        <taxon>Actinomycetes</taxon>
        <taxon>Streptosporangiales</taxon>
        <taxon>Nocardiopsidaceae</taxon>
        <taxon>Haloactinospora</taxon>
    </lineage>
</organism>
<keyword evidence="8" id="KW-1185">Reference proteome</keyword>
<dbReference type="Gene3D" id="1.25.40.10">
    <property type="entry name" value="Tetratricopeptide repeat domain"/>
    <property type="match status" value="3"/>
</dbReference>
<evidence type="ECO:0000259" key="6">
    <source>
        <dbReference type="PROSITE" id="PS51755"/>
    </source>
</evidence>
<dbReference type="GO" id="GO:0000160">
    <property type="term" value="P:phosphorelay signal transduction system"/>
    <property type="evidence" value="ECO:0007669"/>
    <property type="project" value="InterPro"/>
</dbReference>
<dbReference type="InterPro" id="IPR027417">
    <property type="entry name" value="P-loop_NTPase"/>
</dbReference>
<dbReference type="InterPro" id="IPR001867">
    <property type="entry name" value="OmpR/PhoB-type_DNA-bd"/>
</dbReference>
<evidence type="ECO:0000313" key="8">
    <source>
        <dbReference type="Proteomes" id="UP000317422"/>
    </source>
</evidence>
<dbReference type="RefSeq" id="WP_170181555.1">
    <property type="nucleotide sequence ID" value="NZ_VFQC01000001.1"/>
</dbReference>
<dbReference type="PANTHER" id="PTHR47691">
    <property type="entry name" value="REGULATOR-RELATED"/>
    <property type="match status" value="1"/>
</dbReference>
<feature type="region of interest" description="Disordered" evidence="5">
    <location>
        <begin position="245"/>
        <end position="280"/>
    </location>
</feature>
<dbReference type="Pfam" id="PF00486">
    <property type="entry name" value="Trans_reg_C"/>
    <property type="match status" value="1"/>
</dbReference>
<dbReference type="PROSITE" id="PS50005">
    <property type="entry name" value="TPR"/>
    <property type="match status" value="2"/>
</dbReference>
<dbReference type="InterPro" id="IPR016032">
    <property type="entry name" value="Sig_transdc_resp-reg_C-effctor"/>
</dbReference>
<gene>
    <name evidence="7" type="ORF">FHX37_2184</name>
</gene>
<feature type="repeat" description="TPR" evidence="3">
    <location>
        <begin position="966"/>
        <end position="999"/>
    </location>
</feature>
<dbReference type="SMART" id="SM00028">
    <property type="entry name" value="TPR"/>
    <property type="match status" value="6"/>
</dbReference>
<evidence type="ECO:0000313" key="7">
    <source>
        <dbReference type="EMBL" id="TQN32234.1"/>
    </source>
</evidence>
<dbReference type="InterPro" id="IPR011990">
    <property type="entry name" value="TPR-like_helical_dom_sf"/>
</dbReference>
<evidence type="ECO:0000256" key="2">
    <source>
        <dbReference type="ARBA" id="ARBA00023125"/>
    </source>
</evidence>
<feature type="repeat" description="TPR" evidence="3">
    <location>
        <begin position="766"/>
        <end position="799"/>
    </location>
</feature>
<dbReference type="Pfam" id="PF13424">
    <property type="entry name" value="TPR_12"/>
    <property type="match status" value="3"/>
</dbReference>
<dbReference type="Gene3D" id="1.10.10.10">
    <property type="entry name" value="Winged helix-like DNA-binding domain superfamily/Winged helix DNA-binding domain"/>
    <property type="match status" value="1"/>
</dbReference>
<dbReference type="InterPro" id="IPR005158">
    <property type="entry name" value="BTAD"/>
</dbReference>
<evidence type="ECO:0000256" key="5">
    <source>
        <dbReference type="SAM" id="MobiDB-lite"/>
    </source>
</evidence>
<dbReference type="SUPFAM" id="SSF48452">
    <property type="entry name" value="TPR-like"/>
    <property type="match status" value="3"/>
</dbReference>
<dbReference type="InterPro" id="IPR036388">
    <property type="entry name" value="WH-like_DNA-bd_sf"/>
</dbReference>
<keyword evidence="2 4" id="KW-0238">DNA-binding</keyword>
<comment type="caution">
    <text evidence="7">The sequence shown here is derived from an EMBL/GenBank/DDBJ whole genome shotgun (WGS) entry which is preliminary data.</text>
</comment>
<evidence type="ECO:0000256" key="1">
    <source>
        <dbReference type="ARBA" id="ARBA00005820"/>
    </source>
</evidence>
<dbReference type="SUPFAM" id="SSF52540">
    <property type="entry name" value="P-loop containing nucleoside triphosphate hydrolases"/>
    <property type="match status" value="1"/>
</dbReference>
<dbReference type="SUPFAM" id="SSF46894">
    <property type="entry name" value="C-terminal effector domain of the bipartite response regulators"/>
    <property type="match status" value="1"/>
</dbReference>
<dbReference type="PANTHER" id="PTHR47691:SF3">
    <property type="entry name" value="HTH-TYPE TRANSCRIPTIONAL REGULATOR RV0890C-RELATED"/>
    <property type="match status" value="1"/>
</dbReference>
<feature type="domain" description="OmpR/PhoB-type" evidence="6">
    <location>
        <begin position="1"/>
        <end position="93"/>
    </location>
</feature>
<dbReference type="Proteomes" id="UP000317422">
    <property type="component" value="Unassembled WGS sequence"/>
</dbReference>
<feature type="compositionally biased region" description="Basic and acidic residues" evidence="5">
    <location>
        <begin position="246"/>
        <end position="267"/>
    </location>
</feature>
<protein>
    <submittedName>
        <fullName evidence="7">DNA-binding SARP family transcriptional activator</fullName>
    </submittedName>
</protein>
<feature type="DNA-binding region" description="OmpR/PhoB-type" evidence="4">
    <location>
        <begin position="1"/>
        <end position="93"/>
    </location>
</feature>
<dbReference type="InterPro" id="IPR019734">
    <property type="entry name" value="TPR_rpt"/>
</dbReference>
<dbReference type="PROSITE" id="PS51755">
    <property type="entry name" value="OMPR_PHOB"/>
    <property type="match status" value="1"/>
</dbReference>
<dbReference type="GO" id="GO:0003677">
    <property type="term" value="F:DNA binding"/>
    <property type="evidence" value="ECO:0007669"/>
    <property type="project" value="UniProtKB-UniRule"/>
</dbReference>
<sequence>MELRVLGPIELRIGNRWVNLGRGRKLALLVALLGLNGGKPLPQESMLERIFDGDTPNPATLHSYIARLRNRLQGAGADRSVLTERSGGYSLAIDPENVDWMRFSRLHSEALRIEPTGDDDVVLPKLEEARELWRGEPLAGLRGTWADDMREAMRKLHRSVLADWGRVALRKRPAGELIGQLAEDANQYPLSGPLTRNLMLALHEAGRTEEALDTYDSLRGRLAEAQGTDPDSQLQETFQSLLGSRTGDRVLNRGDRAGQSAKLERRSGNRASALPVRDNLPRGVPDFSARASELATLLESARGGSTTATDVYVISGMPGVGKSALATRAGHVLREDFPDARLHLDLHGNREHAPKDPMEALYELLTMLGVPGEQADSTLELRAGQWRDATSGLRALLILDDARDENQVRWLLPGGPDCTVLVTSRHRMPELEGAREHRLATPPPDEAIRMFAMLAGRDPEDEYSQYAELVRRAECLPLALRLLANRWRRHPEWCLCDLIGRLDQAHDRLLAFNMGRASVEAAFRVSLSALSPVARAAFLRLGLHPVPEFGAHAAAAVIGEPLDRTRTVLDELADTSLVEEPWPHRYRMHALLAEFARGRAEEELSHLERFGAIHRSMDYYLAASMAADRAYLPHRHRLAHQHSYPVELPDIVSQDAAVRWFHAELPALLAVMGHAARNGGFERHETGIAHALAELLDTYTPSGTAVELHRRAADVAAATGGHERRGQALLDLGKAQLRGGDPAAALDSAGEALRHWGETGDHVGRARTLYLIGLVQLRQGRSDSAREALQEALDLARDEDHRLTVATTLEGLGVCMSHLGELRTARAHLDASRAMHREQGNIRDQAIAATNLFAVCQDLGENQEAVAVADEAEALLRELGDERALACLIGNRAELKAATFEYEEALELQLTALESLRELRARSETAQALCNVGRTYLDLDEPASALPYLRESWECAAAIAEYVNRAEILVGFGTAYRHLGDTGRAVECFNRALDTARHDGEAEEEAWALAGLARIASQEGAPDRARSLFLEGQSVLDRTSHPDAAILGVLADVVIDDSLRNFLLMETNCEYPR</sequence>
<dbReference type="GO" id="GO:0043531">
    <property type="term" value="F:ADP binding"/>
    <property type="evidence" value="ECO:0007669"/>
    <property type="project" value="InterPro"/>
</dbReference>
<keyword evidence="3" id="KW-0802">TPR repeat</keyword>
<dbReference type="EMBL" id="VFQC01000001">
    <property type="protein sequence ID" value="TQN32234.1"/>
    <property type="molecule type" value="Genomic_DNA"/>
</dbReference>
<accession>A0A543NKB2</accession>
<proteinExistence type="inferred from homology"/>
<dbReference type="Gene3D" id="3.40.50.300">
    <property type="entry name" value="P-loop containing nucleotide triphosphate hydrolases"/>
    <property type="match status" value="1"/>
</dbReference>
<dbReference type="SMART" id="SM00862">
    <property type="entry name" value="Trans_reg_C"/>
    <property type="match status" value="1"/>
</dbReference>
<evidence type="ECO:0000256" key="4">
    <source>
        <dbReference type="PROSITE-ProRule" id="PRU01091"/>
    </source>
</evidence>
<dbReference type="PRINTS" id="PR00364">
    <property type="entry name" value="DISEASERSIST"/>
</dbReference>
<reference evidence="7 8" key="1">
    <citation type="submission" date="2019-06" db="EMBL/GenBank/DDBJ databases">
        <title>Sequencing the genomes of 1000 actinobacteria strains.</title>
        <authorList>
            <person name="Klenk H.-P."/>
        </authorList>
    </citation>
    <scope>NUCLEOTIDE SEQUENCE [LARGE SCALE GENOMIC DNA]</scope>
    <source>
        <strain evidence="7 8">DSM 45015</strain>
    </source>
</reference>
<name>A0A543NKB2_9ACTN</name>